<dbReference type="InterPro" id="IPR022644">
    <property type="entry name" value="De-COase2_N"/>
</dbReference>
<dbReference type="OrthoDB" id="9802241at2"/>
<feature type="binding site" evidence="5">
    <location>
        <position position="223"/>
    </location>
    <ligand>
        <name>pyridoxal 5'-phosphate</name>
        <dbReference type="ChEBI" id="CHEBI:597326"/>
    </ligand>
</feature>
<evidence type="ECO:0000313" key="11">
    <source>
        <dbReference type="Proteomes" id="UP000184207"/>
    </source>
</evidence>
<dbReference type="GO" id="GO:0008836">
    <property type="term" value="F:diaminopimelate decarboxylase activity"/>
    <property type="evidence" value="ECO:0007669"/>
    <property type="project" value="UniProtKB-UniRule"/>
</dbReference>
<feature type="binding site" evidence="5">
    <location>
        <position position="294"/>
    </location>
    <ligand>
        <name>substrate</name>
    </ligand>
</feature>
<dbReference type="SUPFAM" id="SSF51419">
    <property type="entry name" value="PLP-binding barrel"/>
    <property type="match status" value="1"/>
</dbReference>
<feature type="binding site" evidence="5">
    <location>
        <position position="324"/>
    </location>
    <ligand>
        <name>substrate</name>
    </ligand>
</feature>
<dbReference type="InterPro" id="IPR029066">
    <property type="entry name" value="PLP-binding_barrel"/>
</dbReference>
<sequence>MELLERTEIKELISKIGKTYGTPLYVYFEEVIRKRARLVKSVFEGVNLLPTFACKSNNNPNLIRILYEEGFGTDIVTVGEYYASKKAGIPDEMIVWNGNGKSREDMNVLSNIRYVNIDSFEEYEQWMAFKRQYESVPEFFLRVNPNVDAKTHPHISTGLKKNKFGINIDDVSRILEKPNHNIVGLHTHIGSQITSIEPFEEAISQVVELSKRYNLRKINIGGGWGINYNGSELDIFEYKKRLIPLLKDFEKVIMEIGRYIIAPAGILLLQVEYVKRTQEKTFVVVNGGMNALIRPTLYDAFHKIMVLNPTNEKNVVDIVGPLCESGDVIAVQREIEIPEVGSLLLVENAGAYGYSMSSNYNSTLKPAEVLITSNGEAKLIRRRETYDDLFRTIV</sequence>
<dbReference type="InterPro" id="IPR022653">
    <property type="entry name" value="De-COase2_pyr-phos_BS"/>
</dbReference>
<dbReference type="RefSeq" id="WP_072759835.1">
    <property type="nucleotide sequence ID" value="NZ_FRDJ01000007.1"/>
</dbReference>
<keyword evidence="5 8" id="KW-0457">Lysine biosynthesis</keyword>
<dbReference type="PANTHER" id="PTHR43727:SF2">
    <property type="entry name" value="GROUP IV DECARBOXYLASE"/>
    <property type="match status" value="1"/>
</dbReference>
<comment type="cofactor">
    <cofactor evidence="1 5 7 8">
        <name>pyridoxal 5'-phosphate</name>
        <dbReference type="ChEBI" id="CHEBI:597326"/>
    </cofactor>
</comment>
<dbReference type="Gene3D" id="3.20.20.10">
    <property type="entry name" value="Alanine racemase"/>
    <property type="match status" value="1"/>
</dbReference>
<comment type="pathway">
    <text evidence="5 8">Amino-acid biosynthesis; L-lysine biosynthesis via DAP pathway; L-lysine from DL-2,6-diaminopimelate: step 1/1.</text>
</comment>
<dbReference type="AlphaFoldDB" id="A0A1M7T019"/>
<evidence type="ECO:0000259" key="9">
    <source>
        <dbReference type="Pfam" id="PF02784"/>
    </source>
</evidence>
<evidence type="ECO:0000313" key="10">
    <source>
        <dbReference type="EMBL" id="SHN64085.1"/>
    </source>
</evidence>
<keyword evidence="2 5" id="KW-0210">Decarboxylase</keyword>
<feature type="binding site" evidence="5">
    <location>
        <begin position="255"/>
        <end position="258"/>
    </location>
    <ligand>
        <name>pyridoxal 5'-phosphate</name>
        <dbReference type="ChEBI" id="CHEBI:597326"/>
    </ligand>
</feature>
<comment type="function">
    <text evidence="5">Specifically catalyzes the decarboxylation of meso-diaminopimelate (meso-DAP) to L-lysine.</text>
</comment>
<dbReference type="SUPFAM" id="SSF50621">
    <property type="entry name" value="Alanine racemase C-terminal domain-like"/>
    <property type="match status" value="1"/>
</dbReference>
<feature type="active site" description="Proton donor" evidence="7">
    <location>
        <position position="323"/>
    </location>
</feature>
<keyword evidence="4 5" id="KW-0456">Lyase</keyword>
<gene>
    <name evidence="5" type="primary">lysA</name>
    <name evidence="10" type="ORF">SAMN02745226_01415</name>
</gene>
<dbReference type="EMBL" id="FRDJ01000007">
    <property type="protein sequence ID" value="SHN64085.1"/>
    <property type="molecule type" value="Genomic_DNA"/>
</dbReference>
<comment type="catalytic activity">
    <reaction evidence="5 8">
        <text>meso-2,6-diaminopimelate + H(+) = L-lysine + CO2</text>
        <dbReference type="Rhea" id="RHEA:15101"/>
        <dbReference type="ChEBI" id="CHEBI:15378"/>
        <dbReference type="ChEBI" id="CHEBI:16526"/>
        <dbReference type="ChEBI" id="CHEBI:32551"/>
        <dbReference type="ChEBI" id="CHEBI:57791"/>
        <dbReference type="EC" id="4.1.1.20"/>
    </reaction>
</comment>
<evidence type="ECO:0000256" key="5">
    <source>
        <dbReference type="HAMAP-Rule" id="MF_02120"/>
    </source>
</evidence>
<comment type="subunit">
    <text evidence="5">Homodimer.</text>
</comment>
<dbReference type="CDD" id="cd06828">
    <property type="entry name" value="PLPDE_III_DapDC"/>
    <property type="match status" value="1"/>
</dbReference>
<keyword evidence="3 5" id="KW-0663">Pyridoxal phosphate</keyword>
<feature type="binding site" evidence="5">
    <location>
        <position position="352"/>
    </location>
    <ligand>
        <name>pyridoxal 5'-phosphate</name>
        <dbReference type="ChEBI" id="CHEBI:597326"/>
    </ligand>
</feature>
<dbReference type="HAMAP" id="MF_02120">
    <property type="entry name" value="LysA"/>
    <property type="match status" value="1"/>
</dbReference>
<evidence type="ECO:0000256" key="6">
    <source>
        <dbReference type="NCBIfam" id="TIGR01048"/>
    </source>
</evidence>
<dbReference type="FunFam" id="3.20.20.10:FF:000003">
    <property type="entry name" value="Diaminopimelate decarboxylase"/>
    <property type="match status" value="1"/>
</dbReference>
<dbReference type="PRINTS" id="PR01181">
    <property type="entry name" value="DAPDCRBXLASE"/>
</dbReference>
<comment type="similarity">
    <text evidence="5">Belongs to the Orn/Lys/Arg decarboxylase class-II family. LysA subfamily.</text>
</comment>
<feature type="binding site" evidence="5">
    <location>
        <position position="258"/>
    </location>
    <ligand>
        <name>substrate</name>
    </ligand>
</feature>
<feature type="binding site" evidence="5">
    <location>
        <position position="298"/>
    </location>
    <ligand>
        <name>substrate</name>
    </ligand>
</feature>
<dbReference type="UniPathway" id="UPA00034">
    <property type="reaction ID" value="UER00027"/>
</dbReference>
<reference evidence="11" key="1">
    <citation type="submission" date="2016-12" db="EMBL/GenBank/DDBJ databases">
        <authorList>
            <person name="Varghese N."/>
            <person name="Submissions S."/>
        </authorList>
    </citation>
    <scope>NUCLEOTIDE SEQUENCE [LARGE SCALE GENOMIC DNA]</scope>
    <source>
        <strain evidence="11">DSM 13020</strain>
    </source>
</reference>
<dbReference type="Gene3D" id="2.40.37.10">
    <property type="entry name" value="Lyase, Ornithine Decarboxylase, Chain A, domain 1"/>
    <property type="match status" value="1"/>
</dbReference>
<feature type="domain" description="Orn/DAP/Arg decarboxylase 2 N-terminal" evidence="9">
    <location>
        <begin position="32"/>
        <end position="262"/>
    </location>
</feature>
<dbReference type="InterPro" id="IPR009006">
    <property type="entry name" value="Ala_racemase/Decarboxylase_C"/>
</dbReference>
<dbReference type="Proteomes" id="UP000184207">
    <property type="component" value="Unassembled WGS sequence"/>
</dbReference>
<dbReference type="PROSITE" id="PS00878">
    <property type="entry name" value="ODR_DC_2_1"/>
    <property type="match status" value="1"/>
</dbReference>
<evidence type="ECO:0000256" key="4">
    <source>
        <dbReference type="ARBA" id="ARBA00023239"/>
    </source>
</evidence>
<organism evidence="10 11">
    <name type="scientific">Fervidobacterium gondwanense DSM 13020</name>
    <dbReference type="NCBI Taxonomy" id="1121883"/>
    <lineage>
        <taxon>Bacteria</taxon>
        <taxon>Thermotogati</taxon>
        <taxon>Thermotogota</taxon>
        <taxon>Thermotogae</taxon>
        <taxon>Thermotogales</taxon>
        <taxon>Fervidobacteriaceae</taxon>
        <taxon>Fervidobacterium</taxon>
    </lineage>
</organism>
<evidence type="ECO:0000256" key="1">
    <source>
        <dbReference type="ARBA" id="ARBA00001933"/>
    </source>
</evidence>
<dbReference type="EC" id="4.1.1.20" evidence="5 6"/>
<dbReference type="GO" id="GO:0030170">
    <property type="term" value="F:pyridoxal phosphate binding"/>
    <property type="evidence" value="ECO:0007669"/>
    <property type="project" value="UniProtKB-UniRule"/>
</dbReference>
<dbReference type="GO" id="GO:0009089">
    <property type="term" value="P:lysine biosynthetic process via diaminopimelate"/>
    <property type="evidence" value="ECO:0007669"/>
    <property type="project" value="UniProtKB-UniRule"/>
</dbReference>
<proteinExistence type="inferred from homology"/>
<accession>A0A1M7T019</accession>
<feature type="modified residue" description="N6-(pyridoxal phosphate)lysine" evidence="5 7">
    <location>
        <position position="55"/>
    </location>
</feature>
<keyword evidence="5" id="KW-0028">Amino-acid biosynthesis</keyword>
<dbReference type="STRING" id="1121883.SAMN02745226_01415"/>
<evidence type="ECO:0000256" key="8">
    <source>
        <dbReference type="RuleBase" id="RU003738"/>
    </source>
</evidence>
<evidence type="ECO:0000256" key="7">
    <source>
        <dbReference type="PIRSR" id="PIRSR600183-50"/>
    </source>
</evidence>
<dbReference type="PANTHER" id="PTHR43727">
    <property type="entry name" value="DIAMINOPIMELATE DECARBOXYLASE"/>
    <property type="match status" value="1"/>
</dbReference>
<evidence type="ECO:0000256" key="2">
    <source>
        <dbReference type="ARBA" id="ARBA00022793"/>
    </source>
</evidence>
<dbReference type="Pfam" id="PF02784">
    <property type="entry name" value="Orn_Arg_deC_N"/>
    <property type="match status" value="1"/>
</dbReference>
<dbReference type="PRINTS" id="PR01179">
    <property type="entry name" value="ODADCRBXLASE"/>
</dbReference>
<protein>
    <recommendedName>
        <fullName evidence="5 6">Diaminopimelate decarboxylase</fullName>
        <shortName evidence="5">DAP decarboxylase</shortName>
        <shortName evidence="5">DAPDC</shortName>
        <ecNumber evidence="5 6">4.1.1.20</ecNumber>
    </recommendedName>
</protein>
<evidence type="ECO:0000256" key="3">
    <source>
        <dbReference type="ARBA" id="ARBA00022898"/>
    </source>
</evidence>
<feature type="binding site" evidence="5">
    <location>
        <position position="352"/>
    </location>
    <ligand>
        <name>substrate</name>
    </ligand>
</feature>
<dbReference type="NCBIfam" id="TIGR01048">
    <property type="entry name" value="lysA"/>
    <property type="match status" value="1"/>
</dbReference>
<keyword evidence="11" id="KW-1185">Reference proteome</keyword>
<name>A0A1M7T019_FERGO</name>
<dbReference type="InterPro" id="IPR000183">
    <property type="entry name" value="Orn/DAP/Arg_de-COase"/>
</dbReference>
<dbReference type="InterPro" id="IPR002986">
    <property type="entry name" value="DAP_deCOOHase_LysA"/>
</dbReference>